<feature type="compositionally biased region" description="Low complexity" evidence="1">
    <location>
        <begin position="146"/>
        <end position="156"/>
    </location>
</feature>
<proteinExistence type="predicted"/>
<keyword evidence="3" id="KW-1185">Reference proteome</keyword>
<dbReference type="Proteomes" id="UP000775872">
    <property type="component" value="Unassembled WGS sequence"/>
</dbReference>
<organism evidence="2 3">
    <name type="scientific">Clonostachys solani</name>
    <dbReference type="NCBI Taxonomy" id="160281"/>
    <lineage>
        <taxon>Eukaryota</taxon>
        <taxon>Fungi</taxon>
        <taxon>Dikarya</taxon>
        <taxon>Ascomycota</taxon>
        <taxon>Pezizomycotina</taxon>
        <taxon>Sordariomycetes</taxon>
        <taxon>Hypocreomycetidae</taxon>
        <taxon>Hypocreales</taxon>
        <taxon>Bionectriaceae</taxon>
        <taxon>Clonostachys</taxon>
    </lineage>
</organism>
<evidence type="ECO:0000256" key="1">
    <source>
        <dbReference type="SAM" id="MobiDB-lite"/>
    </source>
</evidence>
<evidence type="ECO:0008006" key="4">
    <source>
        <dbReference type="Google" id="ProtNLM"/>
    </source>
</evidence>
<feature type="region of interest" description="Disordered" evidence="1">
    <location>
        <begin position="113"/>
        <end position="156"/>
    </location>
</feature>
<dbReference type="AlphaFoldDB" id="A0A9N9ZG33"/>
<gene>
    <name evidence="2" type="ORF">CSOL1703_00016426</name>
</gene>
<feature type="compositionally biased region" description="Polar residues" evidence="1">
    <location>
        <begin position="121"/>
        <end position="130"/>
    </location>
</feature>
<reference evidence="2" key="1">
    <citation type="submission" date="2021-10" db="EMBL/GenBank/DDBJ databases">
        <authorList>
            <person name="Piombo E."/>
        </authorList>
    </citation>
    <scope>NUCLEOTIDE SEQUENCE</scope>
</reference>
<dbReference type="OrthoDB" id="5153781at2759"/>
<protein>
    <recommendedName>
        <fullName evidence="4">RRM domain-containing protein</fullName>
    </recommendedName>
</protein>
<comment type="caution">
    <text evidence="2">The sequence shown here is derived from an EMBL/GenBank/DDBJ whole genome shotgun (WGS) entry which is preliminary data.</text>
</comment>
<name>A0A9N9ZG33_9HYPO</name>
<accession>A0A9N9ZG33</accession>
<dbReference type="EMBL" id="CABFOC020000052">
    <property type="protein sequence ID" value="CAH0054866.1"/>
    <property type="molecule type" value="Genomic_DNA"/>
</dbReference>
<evidence type="ECO:0000313" key="2">
    <source>
        <dbReference type="EMBL" id="CAH0054866.1"/>
    </source>
</evidence>
<sequence length="192" mass="21382">MARSNQATQPNQGSSYDPEFESRIGVYRRRQRLLVARSIHFQASRVDFETACRAKLSNPDSVQFFWQESNNRRHTHRGWVMLGFDTRENCRLALNELANFRVRNRDVNISKASRRAFAPTDQATQGSSLAQAAAPANPDAAPPPTTTTTTTRTTTRTTIITTTTAVEEIPTAPAADIMTALVTYLDRPSAPQ</sequence>
<evidence type="ECO:0000313" key="3">
    <source>
        <dbReference type="Proteomes" id="UP000775872"/>
    </source>
</evidence>